<proteinExistence type="predicted"/>
<name>A0AAD7C8K1_9AGAR</name>
<dbReference type="Proteomes" id="UP001221142">
    <property type="component" value="Unassembled WGS sequence"/>
</dbReference>
<organism evidence="2 3">
    <name type="scientific">Roridomyces roridus</name>
    <dbReference type="NCBI Taxonomy" id="1738132"/>
    <lineage>
        <taxon>Eukaryota</taxon>
        <taxon>Fungi</taxon>
        <taxon>Dikarya</taxon>
        <taxon>Basidiomycota</taxon>
        <taxon>Agaricomycotina</taxon>
        <taxon>Agaricomycetes</taxon>
        <taxon>Agaricomycetidae</taxon>
        <taxon>Agaricales</taxon>
        <taxon>Marasmiineae</taxon>
        <taxon>Mycenaceae</taxon>
        <taxon>Roridomyces</taxon>
    </lineage>
</organism>
<keyword evidence="3" id="KW-1185">Reference proteome</keyword>
<feature type="coiled-coil region" evidence="1">
    <location>
        <begin position="9"/>
        <end position="43"/>
    </location>
</feature>
<evidence type="ECO:0000313" key="2">
    <source>
        <dbReference type="EMBL" id="KAJ7641646.1"/>
    </source>
</evidence>
<evidence type="ECO:0000256" key="1">
    <source>
        <dbReference type="SAM" id="Coils"/>
    </source>
</evidence>
<feature type="non-terminal residue" evidence="2">
    <location>
        <position position="443"/>
    </location>
</feature>
<reference evidence="2" key="1">
    <citation type="submission" date="2023-03" db="EMBL/GenBank/DDBJ databases">
        <title>Massive genome expansion in bonnet fungi (Mycena s.s.) driven by repeated elements and novel gene families across ecological guilds.</title>
        <authorList>
            <consortium name="Lawrence Berkeley National Laboratory"/>
            <person name="Harder C.B."/>
            <person name="Miyauchi S."/>
            <person name="Viragh M."/>
            <person name="Kuo A."/>
            <person name="Thoen E."/>
            <person name="Andreopoulos B."/>
            <person name="Lu D."/>
            <person name="Skrede I."/>
            <person name="Drula E."/>
            <person name="Henrissat B."/>
            <person name="Morin E."/>
            <person name="Kohler A."/>
            <person name="Barry K."/>
            <person name="LaButti K."/>
            <person name="Morin E."/>
            <person name="Salamov A."/>
            <person name="Lipzen A."/>
            <person name="Mereny Z."/>
            <person name="Hegedus B."/>
            <person name="Baldrian P."/>
            <person name="Stursova M."/>
            <person name="Weitz H."/>
            <person name="Taylor A."/>
            <person name="Grigoriev I.V."/>
            <person name="Nagy L.G."/>
            <person name="Martin F."/>
            <person name="Kauserud H."/>
        </authorList>
    </citation>
    <scope>NUCLEOTIDE SEQUENCE</scope>
    <source>
        <strain evidence="2">9284</strain>
    </source>
</reference>
<evidence type="ECO:0008006" key="4">
    <source>
        <dbReference type="Google" id="ProtNLM"/>
    </source>
</evidence>
<keyword evidence="1" id="KW-0175">Coiled coil</keyword>
<dbReference type="InterPro" id="IPR032675">
    <property type="entry name" value="LRR_dom_sf"/>
</dbReference>
<accession>A0AAD7C8K1</accession>
<evidence type="ECO:0000313" key="3">
    <source>
        <dbReference type="Proteomes" id="UP001221142"/>
    </source>
</evidence>
<sequence length="443" mass="49860">MECEASTDVQELQAQIDKVCKDIEFQKQALRNLERSKSVLQRQLNTLRDPIARLPVEVSSEIFLQCLPPRPELGVHRVPMLFLHVCNTWTDIALSDPALWATMYIDPKLCTDGFEQASERWLQRAGVQPLHLSTIATIDARIADLLWRYSSRLESLELAGLSYKDMLSDRPYGSFDCGPLLGGAPPVSLPLLHTLSMTGSSSLEFSLSSILQLLSLAPNLVNVVFRDVMIGLDVDESTPVTVLPSVRCLGVEDNNQYRGTNQHRLLGYVATPRLDALIVYQPDVYKMLDMYSLFIQRSSPPLRKLIIRNCSDAFKSLNKYISLVSSTLTHLDIPSASSICLKLLESLAQPSADLLPLLEVLKLGRVYPDDWDRDGSSELWDVVLRVLAVRRVRMRIFRMTFALNVPEIPSAVMIAFKDVMASGMDIWIESTWQEKDRNVNVLA</sequence>
<dbReference type="EMBL" id="JARKIF010000004">
    <property type="protein sequence ID" value="KAJ7641646.1"/>
    <property type="molecule type" value="Genomic_DNA"/>
</dbReference>
<dbReference type="AlphaFoldDB" id="A0AAD7C8K1"/>
<comment type="caution">
    <text evidence="2">The sequence shown here is derived from an EMBL/GenBank/DDBJ whole genome shotgun (WGS) entry which is preliminary data.</text>
</comment>
<protein>
    <recommendedName>
        <fullName evidence="4">F-box domain-containing protein</fullName>
    </recommendedName>
</protein>
<dbReference type="Gene3D" id="3.80.10.10">
    <property type="entry name" value="Ribonuclease Inhibitor"/>
    <property type="match status" value="1"/>
</dbReference>
<gene>
    <name evidence="2" type="ORF">FB45DRAFT_900678</name>
</gene>